<organism evidence="4 5">
    <name type="scientific">Allofranklinella schreckenbergeri</name>
    <dbReference type="NCBI Taxonomy" id="1076744"/>
    <lineage>
        <taxon>Bacteria</taxon>
        <taxon>Pseudomonadati</taxon>
        <taxon>Pseudomonadota</taxon>
        <taxon>Betaproteobacteria</taxon>
        <taxon>Burkholderiales</taxon>
        <taxon>Comamonadaceae</taxon>
        <taxon>Allofranklinella</taxon>
    </lineage>
</organism>
<evidence type="ECO:0000256" key="1">
    <source>
        <dbReference type="PIRNR" id="PIRNR006386"/>
    </source>
</evidence>
<evidence type="ECO:0000313" key="4">
    <source>
        <dbReference type="EMBL" id="RMW99409.1"/>
    </source>
</evidence>
<gene>
    <name evidence="4" type="ORF">EBQ25_07510</name>
</gene>
<dbReference type="InterPro" id="IPR051924">
    <property type="entry name" value="GST_Kappa/NadH"/>
</dbReference>
<dbReference type="Gene3D" id="3.40.30.10">
    <property type="entry name" value="Glutaredoxin"/>
    <property type="match status" value="1"/>
</dbReference>
<dbReference type="InterPro" id="IPR036249">
    <property type="entry name" value="Thioredoxin-like_sf"/>
</dbReference>
<dbReference type="PIRSF" id="PIRSF006386">
    <property type="entry name" value="HCCAis_GSTk"/>
    <property type="match status" value="1"/>
</dbReference>
<dbReference type="SUPFAM" id="SSF52833">
    <property type="entry name" value="Thioredoxin-like"/>
    <property type="match status" value="1"/>
</dbReference>
<dbReference type="PANTHER" id="PTHR42943:SF2">
    <property type="entry name" value="GLUTATHIONE S-TRANSFERASE KAPPA 1"/>
    <property type="match status" value="1"/>
</dbReference>
<dbReference type="InterPro" id="IPR014440">
    <property type="entry name" value="HCCAis_GSTk"/>
</dbReference>
<dbReference type="GO" id="GO:0004364">
    <property type="term" value="F:glutathione transferase activity"/>
    <property type="evidence" value="ECO:0007669"/>
    <property type="project" value="TreeGrafter"/>
</dbReference>
<evidence type="ECO:0000259" key="3">
    <source>
        <dbReference type="Pfam" id="PF01323"/>
    </source>
</evidence>
<keyword evidence="1 4" id="KW-0413">Isomerase</keyword>
<dbReference type="Pfam" id="PF01323">
    <property type="entry name" value="DSBA"/>
    <property type="match status" value="1"/>
</dbReference>
<name>A0A3M6Q8F4_9BURK</name>
<comment type="similarity">
    <text evidence="1">Belongs to the GST superfamily. NadH family.</text>
</comment>
<feature type="active site" description="Nucleophile" evidence="2">
    <location>
        <position position="14"/>
    </location>
</feature>
<dbReference type="EMBL" id="RDQL01000008">
    <property type="protein sequence ID" value="RMW99409.1"/>
    <property type="molecule type" value="Genomic_DNA"/>
</dbReference>
<evidence type="ECO:0000256" key="2">
    <source>
        <dbReference type="PIRSR" id="PIRSR006386-1"/>
    </source>
</evidence>
<comment type="catalytic activity">
    <reaction evidence="1">
        <text>2-hydroxychromene-2-carboxylate = (3E)-4-(2-hydroxyphenyl)-2-oxobut-3-enoate</text>
        <dbReference type="Rhea" id="RHEA:27401"/>
        <dbReference type="ChEBI" id="CHEBI:59350"/>
        <dbReference type="ChEBI" id="CHEBI:59353"/>
        <dbReference type="EC" id="5.99.1.4"/>
    </reaction>
</comment>
<comment type="caution">
    <text evidence="4">The sequence shown here is derived from an EMBL/GenBank/DDBJ whole genome shotgun (WGS) entry which is preliminary data.</text>
</comment>
<dbReference type="RefSeq" id="WP_122254059.1">
    <property type="nucleotide sequence ID" value="NZ_RDQL01000008.1"/>
</dbReference>
<dbReference type="GO" id="GO:0004602">
    <property type="term" value="F:glutathione peroxidase activity"/>
    <property type="evidence" value="ECO:0007669"/>
    <property type="project" value="TreeGrafter"/>
</dbReference>
<feature type="domain" description="DSBA-like thioredoxin" evidence="3">
    <location>
        <begin position="6"/>
        <end position="201"/>
    </location>
</feature>
<proteinExistence type="inferred from homology"/>
<sequence>MNPAAIDFYLDFASPYACLAFDALPQALQGCAWRVRYIPVALGGLFKAHGQTSPAAIPAKHDWIRRHTLWLARQGQQAGAQDGLPPFAWPEVHPFNSLGLARLALACSLDGSINRYTAETIFHHVWRAGGTPALDAQRLAALEEALQAQLRPAFPLGSEANKNRLRENTEQAQRAGVFGVPSYVIDAQMLWGLDALPMLRELAERAPQAPTPV</sequence>
<dbReference type="CDD" id="cd03022">
    <property type="entry name" value="DsbA_HCCA_Iso"/>
    <property type="match status" value="1"/>
</dbReference>
<dbReference type="EC" id="5.99.1.4" evidence="1"/>
<dbReference type="AlphaFoldDB" id="A0A3M6Q8F4"/>
<dbReference type="PANTHER" id="PTHR42943">
    <property type="entry name" value="GLUTATHIONE S-TRANSFERASE KAPPA"/>
    <property type="match status" value="1"/>
</dbReference>
<dbReference type="GO" id="GO:1901170">
    <property type="term" value="P:naphthalene catabolic process"/>
    <property type="evidence" value="ECO:0007669"/>
    <property type="project" value="InterPro"/>
</dbReference>
<dbReference type="Proteomes" id="UP000267035">
    <property type="component" value="Unassembled WGS sequence"/>
</dbReference>
<dbReference type="InterPro" id="IPR001853">
    <property type="entry name" value="DSBA-like_thioredoxin_dom"/>
</dbReference>
<protein>
    <recommendedName>
        <fullName evidence="1">2-hydroxychromene-2-carboxylate isomerase</fullName>
        <ecNumber evidence="1">5.99.1.4</ecNumber>
    </recommendedName>
</protein>
<dbReference type="GO" id="GO:0006749">
    <property type="term" value="P:glutathione metabolic process"/>
    <property type="evidence" value="ECO:0007669"/>
    <property type="project" value="TreeGrafter"/>
</dbReference>
<dbReference type="GO" id="GO:0018845">
    <property type="term" value="F:2-hydroxychromene-2-carboxylate isomerase activity"/>
    <property type="evidence" value="ECO:0007669"/>
    <property type="project" value="UniProtKB-UniRule"/>
</dbReference>
<reference evidence="4 5" key="1">
    <citation type="submission" date="2018-10" db="EMBL/GenBank/DDBJ databases">
        <title>Comamonadaceae CDC group NO-1 genome sequencing and assembly.</title>
        <authorList>
            <person name="Bernier A.-M."/>
            <person name="Bernard K."/>
        </authorList>
    </citation>
    <scope>NUCLEOTIDE SEQUENCE [LARGE SCALE GENOMIC DNA]</scope>
    <source>
        <strain evidence="4 5">NML161473</strain>
    </source>
</reference>
<dbReference type="InterPro" id="IPR044087">
    <property type="entry name" value="NahD-like"/>
</dbReference>
<evidence type="ECO:0000313" key="5">
    <source>
        <dbReference type="Proteomes" id="UP000267035"/>
    </source>
</evidence>
<accession>A0A3M6Q8F4</accession>
<keyword evidence="5" id="KW-1185">Reference proteome</keyword>